<keyword evidence="3" id="KW-1185">Reference proteome</keyword>
<accession>A0A448WBC1</accession>
<feature type="region of interest" description="Disordered" evidence="1">
    <location>
        <begin position="88"/>
        <end position="116"/>
    </location>
</feature>
<dbReference type="EMBL" id="CAAALY010001984">
    <property type="protein sequence ID" value="VEL07556.1"/>
    <property type="molecule type" value="Genomic_DNA"/>
</dbReference>
<proteinExistence type="predicted"/>
<protein>
    <submittedName>
        <fullName evidence="2">Uncharacterized protein</fullName>
    </submittedName>
</protein>
<dbReference type="Proteomes" id="UP000784294">
    <property type="component" value="Unassembled WGS sequence"/>
</dbReference>
<dbReference type="AlphaFoldDB" id="A0A448WBC1"/>
<comment type="caution">
    <text evidence="2">The sequence shown here is derived from an EMBL/GenBank/DDBJ whole genome shotgun (WGS) entry which is preliminary data.</text>
</comment>
<sequence length="116" mass="12820">MRDNFHSDRGFGTFPGVSPASSMSLASLSTTLQLAKEASEVDPFSNCLQNSCSISPALYLRTIPSISHFHACISKPIHTLRWLPHPSHRAESVDPRQRFELQSSPFGSHHSHPLAQ</sequence>
<feature type="compositionally biased region" description="Basic and acidic residues" evidence="1">
    <location>
        <begin position="88"/>
        <end position="99"/>
    </location>
</feature>
<name>A0A448WBC1_9PLAT</name>
<evidence type="ECO:0000313" key="3">
    <source>
        <dbReference type="Proteomes" id="UP000784294"/>
    </source>
</evidence>
<evidence type="ECO:0000256" key="1">
    <source>
        <dbReference type="SAM" id="MobiDB-lite"/>
    </source>
</evidence>
<gene>
    <name evidence="2" type="ORF">PXEA_LOCUS996</name>
</gene>
<organism evidence="2 3">
    <name type="scientific">Protopolystoma xenopodis</name>
    <dbReference type="NCBI Taxonomy" id="117903"/>
    <lineage>
        <taxon>Eukaryota</taxon>
        <taxon>Metazoa</taxon>
        <taxon>Spiralia</taxon>
        <taxon>Lophotrochozoa</taxon>
        <taxon>Platyhelminthes</taxon>
        <taxon>Monogenea</taxon>
        <taxon>Polyopisthocotylea</taxon>
        <taxon>Polystomatidea</taxon>
        <taxon>Polystomatidae</taxon>
        <taxon>Protopolystoma</taxon>
    </lineage>
</organism>
<reference evidence="2" key="1">
    <citation type="submission" date="2018-11" db="EMBL/GenBank/DDBJ databases">
        <authorList>
            <consortium name="Pathogen Informatics"/>
        </authorList>
    </citation>
    <scope>NUCLEOTIDE SEQUENCE</scope>
</reference>
<evidence type="ECO:0000313" key="2">
    <source>
        <dbReference type="EMBL" id="VEL07556.1"/>
    </source>
</evidence>